<evidence type="ECO:0000313" key="3">
    <source>
        <dbReference type="Proteomes" id="UP001321047"/>
    </source>
</evidence>
<accession>A0AAP2ZCT0</accession>
<keyword evidence="1" id="KW-0812">Transmembrane</keyword>
<feature type="transmembrane region" description="Helical" evidence="1">
    <location>
        <begin position="54"/>
        <end position="77"/>
    </location>
</feature>
<keyword evidence="1" id="KW-1133">Transmembrane helix</keyword>
<feature type="transmembrane region" description="Helical" evidence="1">
    <location>
        <begin position="21"/>
        <end position="42"/>
    </location>
</feature>
<reference evidence="2 3" key="1">
    <citation type="submission" date="2022-09" db="EMBL/GenBank/DDBJ databases">
        <title>Enrichment on poylsaccharides allowed isolation of novel metabolic and taxonomic groups of Haloarchaea.</title>
        <authorList>
            <person name="Sorokin D.Y."/>
            <person name="Elcheninov A.G."/>
            <person name="Khizhniak T.V."/>
            <person name="Kolganova T.V."/>
            <person name="Kublanov I.V."/>
        </authorList>
    </citation>
    <scope>NUCLEOTIDE SEQUENCE [LARGE SCALE GENOMIC DNA]</scope>
    <source>
        <strain evidence="2 3">AArc-curdl1</strain>
    </source>
</reference>
<gene>
    <name evidence="2" type="ORF">OB919_20750</name>
</gene>
<feature type="transmembrane region" description="Helical" evidence="1">
    <location>
        <begin position="131"/>
        <end position="151"/>
    </location>
</feature>
<dbReference type="RefSeq" id="WP_342810672.1">
    <property type="nucleotide sequence ID" value="NZ_JAOPJZ010000040.1"/>
</dbReference>
<dbReference type="EMBL" id="JAOPJZ010000040">
    <property type="protein sequence ID" value="MCU4754370.1"/>
    <property type="molecule type" value="Genomic_DNA"/>
</dbReference>
<dbReference type="AlphaFoldDB" id="A0AAP2ZCT0"/>
<evidence type="ECO:0000256" key="1">
    <source>
        <dbReference type="SAM" id="Phobius"/>
    </source>
</evidence>
<keyword evidence="3" id="KW-1185">Reference proteome</keyword>
<feature type="transmembrane region" description="Helical" evidence="1">
    <location>
        <begin position="89"/>
        <end position="111"/>
    </location>
</feature>
<name>A0AAP2ZCT0_9EURY</name>
<sequence length="283" mass="32317">MREFTSSILEIIFIGRSKTRITGIILFETLVISFGLFTAAPISYSPPVTDQQIILLSALGSVAFIILLYWFLSYLSYQTYSVKLHNPFYIGLSTLLYLIVAGLCIVAWYWLFVYPYTDSIPATSTEFSTSLLLTAVVANILVLSFLLNDFFHPRDLSKHREIGNFLEYADEIRETPADELSTEPDQLVESGKKMVSEMKRSQLQSTKQLASDFETWLDEFENKQVRGQKKMIGDISDSDTRFSIWEDLYEDYQGIETVLNQLDSHATYKIGLSIKSIPVRTND</sequence>
<organism evidence="2 3">
    <name type="scientific">Natronosalvus hydrolyticus</name>
    <dbReference type="NCBI Taxonomy" id="2979988"/>
    <lineage>
        <taxon>Archaea</taxon>
        <taxon>Methanobacteriati</taxon>
        <taxon>Methanobacteriota</taxon>
        <taxon>Stenosarchaea group</taxon>
        <taxon>Halobacteria</taxon>
        <taxon>Halobacteriales</taxon>
        <taxon>Natrialbaceae</taxon>
        <taxon>Natronosalvus</taxon>
    </lineage>
</organism>
<dbReference type="Proteomes" id="UP001321047">
    <property type="component" value="Unassembled WGS sequence"/>
</dbReference>
<protein>
    <submittedName>
        <fullName evidence="2">FTR1 family protein</fullName>
    </submittedName>
</protein>
<evidence type="ECO:0000313" key="2">
    <source>
        <dbReference type="EMBL" id="MCU4754370.1"/>
    </source>
</evidence>
<proteinExistence type="predicted"/>
<keyword evidence="1" id="KW-0472">Membrane</keyword>
<comment type="caution">
    <text evidence="2">The sequence shown here is derived from an EMBL/GenBank/DDBJ whole genome shotgun (WGS) entry which is preliminary data.</text>
</comment>